<evidence type="ECO:0000313" key="2">
    <source>
        <dbReference type="EMBL" id="MBB6226063.1"/>
    </source>
</evidence>
<feature type="signal peptide" evidence="1">
    <location>
        <begin position="1"/>
        <end position="17"/>
    </location>
</feature>
<name>A0A841L514_9SPHN</name>
<dbReference type="InterPro" id="IPR029058">
    <property type="entry name" value="AB_hydrolase_fold"/>
</dbReference>
<keyword evidence="1" id="KW-0732">Signal</keyword>
<reference evidence="2 3" key="1">
    <citation type="submission" date="2020-08" db="EMBL/GenBank/DDBJ databases">
        <title>Genomic Encyclopedia of Type Strains, Phase IV (KMG-IV): sequencing the most valuable type-strain genomes for metagenomic binning, comparative biology and taxonomic classification.</title>
        <authorList>
            <person name="Goeker M."/>
        </authorList>
    </citation>
    <scope>NUCLEOTIDE SEQUENCE [LARGE SCALE GENOMIC DNA]</scope>
    <source>
        <strain evidence="2 3">DSM 102189</strain>
    </source>
</reference>
<gene>
    <name evidence="2" type="ORF">FHS79_000214</name>
</gene>
<comment type="caution">
    <text evidence="2">The sequence shown here is derived from an EMBL/GenBank/DDBJ whole genome shotgun (WGS) entry which is preliminary data.</text>
</comment>
<dbReference type="EMBL" id="JACIIV010000001">
    <property type="protein sequence ID" value="MBB6226063.1"/>
    <property type="molecule type" value="Genomic_DNA"/>
</dbReference>
<proteinExistence type="predicted"/>
<dbReference type="Proteomes" id="UP000538147">
    <property type="component" value="Unassembled WGS sequence"/>
</dbReference>
<sequence length="383" mass="39960">MRLFLIAALASATSALAEGPAPDFANDSAWLCRPGRSDACAVPIAVTAVAANGTTRPDALPTPKMAPQIDCFYVYPTVSTDQTPNSDLVIDAAERNVARVQFAQMRQVCRPYAPMYRQVTLKGLRDAMTGQATTADRAMAYQDVAAAFAHYMKHDNQGRGVILYGHSQGSGVLKALIANEIEGKPAAAQVIAAWLPGTNVLVPEGKPVGGDFKVMPLCTAADQAGCILSWVTFRNTATPPASARFARTSQPGMKVACTNPAALRGGKAMMRAILPAGPSIVDNSTPVPVWASGASVTTPFVSLPGLLTGECIDEGGAQRLSIITNADSADPRTDEIGGDVIVAGQVQADWGLHLIDVNVALGDLLALAPAQAAAWSKLRQAAQ</sequence>
<accession>A0A841L514</accession>
<feature type="chain" id="PRO_5032331956" description="DUF3089 domain-containing protein" evidence="1">
    <location>
        <begin position="18"/>
        <end position="383"/>
    </location>
</feature>
<evidence type="ECO:0000313" key="3">
    <source>
        <dbReference type="Proteomes" id="UP000538147"/>
    </source>
</evidence>
<keyword evidence="3" id="KW-1185">Reference proteome</keyword>
<dbReference type="SUPFAM" id="SSF53474">
    <property type="entry name" value="alpha/beta-Hydrolases"/>
    <property type="match status" value="1"/>
</dbReference>
<dbReference type="RefSeq" id="WP_184194003.1">
    <property type="nucleotide sequence ID" value="NZ_JACIIV010000001.1"/>
</dbReference>
<evidence type="ECO:0000256" key="1">
    <source>
        <dbReference type="SAM" id="SignalP"/>
    </source>
</evidence>
<organism evidence="2 3">
    <name type="scientific">Polymorphobacter multimanifer</name>
    <dbReference type="NCBI Taxonomy" id="1070431"/>
    <lineage>
        <taxon>Bacteria</taxon>
        <taxon>Pseudomonadati</taxon>
        <taxon>Pseudomonadota</taxon>
        <taxon>Alphaproteobacteria</taxon>
        <taxon>Sphingomonadales</taxon>
        <taxon>Sphingosinicellaceae</taxon>
        <taxon>Polymorphobacter</taxon>
    </lineage>
</organism>
<evidence type="ECO:0008006" key="4">
    <source>
        <dbReference type="Google" id="ProtNLM"/>
    </source>
</evidence>
<dbReference type="InterPro" id="IPR021440">
    <property type="entry name" value="DUF3089"/>
</dbReference>
<dbReference type="AlphaFoldDB" id="A0A841L514"/>
<dbReference type="Pfam" id="PF11288">
    <property type="entry name" value="DUF3089"/>
    <property type="match status" value="1"/>
</dbReference>
<protein>
    <recommendedName>
        <fullName evidence="4">DUF3089 domain-containing protein</fullName>
    </recommendedName>
</protein>